<comment type="caution">
    <text evidence="1">The sequence shown here is derived from an EMBL/GenBank/DDBJ whole genome shotgun (WGS) entry which is preliminary data.</text>
</comment>
<protein>
    <submittedName>
        <fullName evidence="1">Uncharacterized protein</fullName>
    </submittedName>
</protein>
<reference evidence="1 2" key="1">
    <citation type="submission" date="2021-03" db="EMBL/GenBank/DDBJ databases">
        <title>Sequencing the genomes of 1000 actinobacteria strains.</title>
        <authorList>
            <person name="Klenk H.-P."/>
        </authorList>
    </citation>
    <scope>NUCLEOTIDE SEQUENCE [LARGE SCALE GENOMIC DNA]</scope>
    <source>
        <strain evidence="1 2">DSM 45256</strain>
    </source>
</reference>
<proteinExistence type="predicted"/>
<accession>A0ABS4W631</accession>
<gene>
    <name evidence="1" type="ORF">JOF36_007442</name>
</gene>
<name>A0ABS4W631_9PSEU</name>
<dbReference type="EMBL" id="JAGINU010000004">
    <property type="protein sequence ID" value="MBP2371669.1"/>
    <property type="molecule type" value="Genomic_DNA"/>
</dbReference>
<dbReference type="RefSeq" id="WP_210036797.1">
    <property type="nucleotide sequence ID" value="NZ_JAGINU010000004.1"/>
</dbReference>
<sequence>MSAVEFSVTVVELPVEEATPLAAVFDEHELFCVDDDPATSRFGIYLGATYTSTWGGVGTVATEHLPALLRAVAPGATWQAWVLALSENDQF</sequence>
<evidence type="ECO:0000313" key="2">
    <source>
        <dbReference type="Proteomes" id="UP001519295"/>
    </source>
</evidence>
<keyword evidence="2" id="KW-1185">Reference proteome</keyword>
<organism evidence="1 2">
    <name type="scientific">Pseudonocardia parietis</name>
    <dbReference type="NCBI Taxonomy" id="570936"/>
    <lineage>
        <taxon>Bacteria</taxon>
        <taxon>Bacillati</taxon>
        <taxon>Actinomycetota</taxon>
        <taxon>Actinomycetes</taxon>
        <taxon>Pseudonocardiales</taxon>
        <taxon>Pseudonocardiaceae</taxon>
        <taxon>Pseudonocardia</taxon>
    </lineage>
</organism>
<dbReference type="Proteomes" id="UP001519295">
    <property type="component" value="Unassembled WGS sequence"/>
</dbReference>
<evidence type="ECO:0000313" key="1">
    <source>
        <dbReference type="EMBL" id="MBP2371669.1"/>
    </source>
</evidence>